<evidence type="ECO:0000256" key="1">
    <source>
        <dbReference type="ARBA" id="ARBA00022723"/>
    </source>
</evidence>
<name>A0A4R8W1Z8_9MICO</name>
<dbReference type="EMBL" id="SOFM01000049">
    <property type="protein sequence ID" value="TFB99932.1"/>
    <property type="molecule type" value="Genomic_DNA"/>
</dbReference>
<sequence length="130" mass="14348">MRTQTKLSPADLRHFEGLLLEERRDLDVALGRITHTLDDVIEARNNGTADDEHDPEGPTLTMEWSRISGVHSEFEAKAATIDRALARIIDGSYGLCVRGGEPIGRARLEARPAAELCIDCARDAEARLRA</sequence>
<accession>A0A4R8W1Z8</accession>
<dbReference type="GO" id="GO:0008270">
    <property type="term" value="F:zinc ion binding"/>
    <property type="evidence" value="ECO:0007669"/>
    <property type="project" value="UniProtKB-KW"/>
</dbReference>
<comment type="caution">
    <text evidence="6">The sequence shown here is derived from an EMBL/GenBank/DDBJ whole genome shotgun (WGS) entry which is preliminary data.</text>
</comment>
<evidence type="ECO:0000313" key="7">
    <source>
        <dbReference type="Proteomes" id="UP000297643"/>
    </source>
</evidence>
<dbReference type="RefSeq" id="WP_134510815.1">
    <property type="nucleotide sequence ID" value="NZ_SOFM01000049.1"/>
</dbReference>
<evidence type="ECO:0000256" key="4">
    <source>
        <dbReference type="PROSITE-ProRule" id="PRU00510"/>
    </source>
</evidence>
<keyword evidence="1" id="KW-0479">Metal-binding</keyword>
<dbReference type="Proteomes" id="UP000297643">
    <property type="component" value="Unassembled WGS sequence"/>
</dbReference>
<organism evidence="6 7">
    <name type="scientific">Cryobacterium mannosilyticum</name>
    <dbReference type="NCBI Taxonomy" id="1259190"/>
    <lineage>
        <taxon>Bacteria</taxon>
        <taxon>Bacillati</taxon>
        <taxon>Actinomycetota</taxon>
        <taxon>Actinomycetes</taxon>
        <taxon>Micrococcales</taxon>
        <taxon>Microbacteriaceae</taxon>
        <taxon>Cryobacterium</taxon>
    </lineage>
</organism>
<dbReference type="SUPFAM" id="SSF57716">
    <property type="entry name" value="Glucocorticoid receptor-like (DNA-binding domain)"/>
    <property type="match status" value="1"/>
</dbReference>
<reference evidence="6 7" key="1">
    <citation type="submission" date="2019-03" db="EMBL/GenBank/DDBJ databases">
        <title>Genomics of glacier-inhabiting Cryobacterium strains.</title>
        <authorList>
            <person name="Liu Q."/>
            <person name="Xin Y.-H."/>
        </authorList>
    </citation>
    <scope>NUCLEOTIDE SEQUENCE [LARGE SCALE GENOMIC DNA]</scope>
    <source>
        <strain evidence="6 7">RHLT2-21</strain>
    </source>
</reference>
<keyword evidence="7" id="KW-1185">Reference proteome</keyword>
<proteinExistence type="predicted"/>
<feature type="zinc finger region" description="dksA C4-type" evidence="4">
    <location>
        <begin position="96"/>
        <end position="120"/>
    </location>
</feature>
<dbReference type="PANTHER" id="PTHR33823">
    <property type="entry name" value="RNA POLYMERASE-BINDING TRANSCRIPTION FACTOR DKSA-RELATED"/>
    <property type="match status" value="1"/>
</dbReference>
<dbReference type="PANTHER" id="PTHR33823:SF2">
    <property type="entry name" value="RNA POLYMERASE-BINDING TRANSCRIPTION FACTOR DKSA"/>
    <property type="match status" value="1"/>
</dbReference>
<dbReference type="InterPro" id="IPR000962">
    <property type="entry name" value="Znf_DskA_TraR"/>
</dbReference>
<keyword evidence="3" id="KW-0862">Zinc</keyword>
<evidence type="ECO:0000256" key="3">
    <source>
        <dbReference type="ARBA" id="ARBA00022833"/>
    </source>
</evidence>
<dbReference type="Gene3D" id="1.20.120.910">
    <property type="entry name" value="DksA, coiled-coil domain"/>
    <property type="match status" value="1"/>
</dbReference>
<dbReference type="AlphaFoldDB" id="A0A4R8W1Z8"/>
<protein>
    <submittedName>
        <fullName evidence="6">TraR/DksA family transcriptional regulator</fullName>
    </submittedName>
</protein>
<dbReference type="Pfam" id="PF01258">
    <property type="entry name" value="zf-dskA_traR"/>
    <property type="match status" value="1"/>
</dbReference>
<evidence type="ECO:0000259" key="5">
    <source>
        <dbReference type="Pfam" id="PF01258"/>
    </source>
</evidence>
<feature type="domain" description="Zinc finger DksA/TraR C4-type" evidence="5">
    <location>
        <begin position="91"/>
        <end position="125"/>
    </location>
</feature>
<dbReference type="PROSITE" id="PS51128">
    <property type="entry name" value="ZF_DKSA_2"/>
    <property type="match status" value="1"/>
</dbReference>
<evidence type="ECO:0000256" key="2">
    <source>
        <dbReference type="ARBA" id="ARBA00022771"/>
    </source>
</evidence>
<keyword evidence="2" id="KW-0863">Zinc-finger</keyword>
<evidence type="ECO:0000313" key="6">
    <source>
        <dbReference type="EMBL" id="TFB99932.1"/>
    </source>
</evidence>
<gene>
    <name evidence="6" type="ORF">E3O32_15950</name>
</gene>